<evidence type="ECO:0000313" key="2">
    <source>
        <dbReference type="EMBL" id="KAJ4844863.1"/>
    </source>
</evidence>
<keyword evidence="3" id="KW-1185">Reference proteome</keyword>
<sequence>MCFETSPPEKKSRLSKEGLWANVKEEEGGDVEYSESKDVRSEPEEKGGINQVLADYYLKLRPPPPNHDPSKPQPEYLGSLDGLGVAFNSFWCPPRWPLDEQLEQQQPITKAIMFKGAFAAPTDEILDKFLATLTDQHRDILGPYFKTIQKSMGFNVPVDLPPNSDLPFIIIRPFHQYLDPKYRAPPGELSPRIEKCAHLALSWIDKITCGKHTFVQDVNCANVQGVEDANVYRCWCELFFLTFTLVNEATQHRQTFEAAMICRPILVGIVDMKLIKDYAYYPSFIRLKPCKEEPDYDLA</sequence>
<reference evidence="2" key="2">
    <citation type="journal article" date="2023" name="Plants (Basel)">
        <title>Annotation of the Turnera subulata (Passifloraceae) Draft Genome Reveals the S-Locus Evolved after the Divergence of Turneroideae from Passifloroideae in a Stepwise Manner.</title>
        <authorList>
            <person name="Henning P.M."/>
            <person name="Roalson E.H."/>
            <person name="Mir W."/>
            <person name="McCubbin A.G."/>
            <person name="Shore J.S."/>
        </authorList>
    </citation>
    <scope>NUCLEOTIDE SEQUENCE</scope>
    <source>
        <strain evidence="2">F60SS</strain>
    </source>
</reference>
<accession>A0A9Q0G779</accession>
<feature type="region of interest" description="Disordered" evidence="1">
    <location>
        <begin position="25"/>
        <end position="47"/>
    </location>
</feature>
<protein>
    <submittedName>
        <fullName evidence="2">Uncharacterized protein</fullName>
    </submittedName>
</protein>
<evidence type="ECO:0000256" key="1">
    <source>
        <dbReference type="SAM" id="MobiDB-lite"/>
    </source>
</evidence>
<evidence type="ECO:0000313" key="3">
    <source>
        <dbReference type="Proteomes" id="UP001141552"/>
    </source>
</evidence>
<proteinExistence type="predicted"/>
<gene>
    <name evidence="2" type="ORF">Tsubulata_004353</name>
</gene>
<organism evidence="2 3">
    <name type="scientific">Turnera subulata</name>
    <dbReference type="NCBI Taxonomy" id="218843"/>
    <lineage>
        <taxon>Eukaryota</taxon>
        <taxon>Viridiplantae</taxon>
        <taxon>Streptophyta</taxon>
        <taxon>Embryophyta</taxon>
        <taxon>Tracheophyta</taxon>
        <taxon>Spermatophyta</taxon>
        <taxon>Magnoliopsida</taxon>
        <taxon>eudicotyledons</taxon>
        <taxon>Gunneridae</taxon>
        <taxon>Pentapetalae</taxon>
        <taxon>rosids</taxon>
        <taxon>fabids</taxon>
        <taxon>Malpighiales</taxon>
        <taxon>Passifloraceae</taxon>
        <taxon>Turnera</taxon>
    </lineage>
</organism>
<feature type="non-terminal residue" evidence="2">
    <location>
        <position position="1"/>
    </location>
</feature>
<dbReference type="EMBL" id="JAKUCV010001844">
    <property type="protein sequence ID" value="KAJ4844863.1"/>
    <property type="molecule type" value="Genomic_DNA"/>
</dbReference>
<comment type="caution">
    <text evidence="2">The sequence shown here is derived from an EMBL/GenBank/DDBJ whole genome shotgun (WGS) entry which is preliminary data.</text>
</comment>
<feature type="compositionally biased region" description="Basic and acidic residues" evidence="1">
    <location>
        <begin position="34"/>
        <end position="47"/>
    </location>
</feature>
<reference evidence="2" key="1">
    <citation type="submission" date="2022-02" db="EMBL/GenBank/DDBJ databases">
        <authorList>
            <person name="Henning P.M."/>
            <person name="McCubbin A.G."/>
            <person name="Shore J.S."/>
        </authorList>
    </citation>
    <scope>NUCLEOTIDE SEQUENCE</scope>
    <source>
        <strain evidence="2">F60SS</strain>
        <tissue evidence="2">Leaves</tissue>
    </source>
</reference>
<dbReference type="Proteomes" id="UP001141552">
    <property type="component" value="Unassembled WGS sequence"/>
</dbReference>
<dbReference type="AlphaFoldDB" id="A0A9Q0G779"/>
<name>A0A9Q0G779_9ROSI</name>